<proteinExistence type="predicted"/>
<dbReference type="AlphaFoldDB" id="H3SHU5"/>
<dbReference type="Proteomes" id="UP000003900">
    <property type="component" value="Unassembled WGS sequence"/>
</dbReference>
<feature type="domain" description="N-acetyltransferase" evidence="1">
    <location>
        <begin position="1"/>
        <end position="147"/>
    </location>
</feature>
<dbReference type="SUPFAM" id="SSF55729">
    <property type="entry name" value="Acyl-CoA N-acyltransferases (Nat)"/>
    <property type="match status" value="1"/>
</dbReference>
<dbReference type="GO" id="GO:0030649">
    <property type="term" value="P:aminoglycoside antibiotic catabolic process"/>
    <property type="evidence" value="ECO:0007669"/>
    <property type="project" value="TreeGrafter"/>
</dbReference>
<dbReference type="InterPro" id="IPR000182">
    <property type="entry name" value="GNAT_dom"/>
</dbReference>
<dbReference type="PATRIC" id="fig|1131935.3.peg.3238"/>
<dbReference type="InterPro" id="IPR025559">
    <property type="entry name" value="Eis_dom"/>
</dbReference>
<dbReference type="InterPro" id="IPR051554">
    <property type="entry name" value="Acetyltransferase_Eis"/>
</dbReference>
<evidence type="ECO:0000313" key="3">
    <source>
        <dbReference type="Proteomes" id="UP000003900"/>
    </source>
</evidence>
<dbReference type="OrthoDB" id="9768284at2"/>
<comment type="caution">
    <text evidence="2">The sequence shown here is derived from an EMBL/GenBank/DDBJ whole genome shotgun (WGS) entry which is preliminary data.</text>
</comment>
<dbReference type="GO" id="GO:0034069">
    <property type="term" value="F:aminoglycoside N-acetyltransferase activity"/>
    <property type="evidence" value="ECO:0007669"/>
    <property type="project" value="TreeGrafter"/>
</dbReference>
<keyword evidence="3" id="KW-1185">Reference proteome</keyword>
<dbReference type="RefSeq" id="WP_006677607.1">
    <property type="nucleotide sequence ID" value="NZ_AHKH01000040.1"/>
</dbReference>
<evidence type="ECO:0000313" key="2">
    <source>
        <dbReference type="EMBL" id="EHQ61340.1"/>
    </source>
</evidence>
<dbReference type="Pfam" id="PF17668">
    <property type="entry name" value="Acetyltransf_17"/>
    <property type="match status" value="1"/>
</dbReference>
<sequence length="391" mass="45180">MNIIQLTEAHFPEAIRLSEYAFQYQVPEQEREARFERLKQHRIFGVVEDGEVAAKAHLIPFDIYLEGEAFRMGGIGSVATYPEYRRQGYVKGLLTHLLAVMKEAGQTISMLHPFSVSFYRKYGWELITDYCRSVYAKSDLVPLQPAPGGIIRRYSKANHSEDLEQVYDQFAQRHAGMLKRTTDRWLHAVYGNMFAAVYYDEGKNPQGYMMYEVKDSRMKVKEFVPLNGEARIGLWNFICQHDSMVEQVELWAAPDEPLNFALRNPRITRDATPLVMGRIVDAEAFLARYPFQWQGLDEALLLHIDDPHAEWNNLSVSLQDGEMKIIGRHTRPEAVGDNELRLSILALTTLLFSYRRPDELHQLGMLHGSEAAVAKLERLIPRLQPFFYDMF</sequence>
<evidence type="ECO:0000259" key="1">
    <source>
        <dbReference type="PROSITE" id="PS51186"/>
    </source>
</evidence>
<protein>
    <submittedName>
        <fullName evidence="2">N-acetyltransferase GCN5</fullName>
    </submittedName>
</protein>
<organism evidence="2 3">
    <name type="scientific">Paenibacillus dendritiformis C454</name>
    <dbReference type="NCBI Taxonomy" id="1131935"/>
    <lineage>
        <taxon>Bacteria</taxon>
        <taxon>Bacillati</taxon>
        <taxon>Bacillota</taxon>
        <taxon>Bacilli</taxon>
        <taxon>Bacillales</taxon>
        <taxon>Paenibacillaceae</taxon>
        <taxon>Paenibacillus</taxon>
    </lineage>
</organism>
<dbReference type="PANTHER" id="PTHR37817">
    <property type="entry name" value="N-ACETYLTRANSFERASE EIS"/>
    <property type="match status" value="1"/>
</dbReference>
<dbReference type="CDD" id="cd04301">
    <property type="entry name" value="NAT_SF"/>
    <property type="match status" value="1"/>
</dbReference>
<dbReference type="PROSITE" id="PS51186">
    <property type="entry name" value="GNAT"/>
    <property type="match status" value="1"/>
</dbReference>
<dbReference type="PANTHER" id="PTHR37817:SF1">
    <property type="entry name" value="N-ACETYLTRANSFERASE EIS"/>
    <property type="match status" value="1"/>
</dbReference>
<reference evidence="2 3" key="1">
    <citation type="journal article" date="2012" name="J. Bacteriol.">
        <title>Genome Sequence of the Pattern-Forming Social Bacterium Paenibacillus dendritiformis C454 Chiral Morphotype.</title>
        <authorList>
            <person name="Sirota-Madi A."/>
            <person name="Olender T."/>
            <person name="Helman Y."/>
            <person name="Brainis I."/>
            <person name="Finkelshtein A."/>
            <person name="Roth D."/>
            <person name="Hagai E."/>
            <person name="Leshkowitz D."/>
            <person name="Brodsky L."/>
            <person name="Galatenko V."/>
            <person name="Nikolaev V."/>
            <person name="Gutnick D.L."/>
            <person name="Lancet D."/>
            <person name="Ben-Jacob E."/>
        </authorList>
    </citation>
    <scope>NUCLEOTIDE SEQUENCE [LARGE SCALE GENOMIC DNA]</scope>
    <source>
        <strain evidence="2 3">C454</strain>
    </source>
</reference>
<dbReference type="Pfam" id="PF13527">
    <property type="entry name" value="Acetyltransf_9"/>
    <property type="match status" value="1"/>
</dbReference>
<dbReference type="Pfam" id="PF13530">
    <property type="entry name" value="SCP2_2"/>
    <property type="match status" value="1"/>
</dbReference>
<dbReference type="EMBL" id="AHKH01000040">
    <property type="protein sequence ID" value="EHQ61340.1"/>
    <property type="molecule type" value="Genomic_DNA"/>
</dbReference>
<dbReference type="InterPro" id="IPR016181">
    <property type="entry name" value="Acyl_CoA_acyltransferase"/>
</dbReference>
<dbReference type="Gene3D" id="3.40.630.30">
    <property type="match status" value="2"/>
</dbReference>
<name>H3SHU5_9BACL</name>
<dbReference type="InterPro" id="IPR041380">
    <property type="entry name" value="Acetyltransf_17"/>
</dbReference>
<keyword evidence="2" id="KW-0808">Transferase</keyword>
<accession>H3SHU5</accession>
<dbReference type="Gene3D" id="3.30.1050.10">
    <property type="entry name" value="SCP2 sterol-binding domain"/>
    <property type="match status" value="1"/>
</dbReference>
<dbReference type="InterPro" id="IPR036527">
    <property type="entry name" value="SCP2_sterol-bd_dom_sf"/>
</dbReference>
<gene>
    <name evidence="2" type="ORF">PDENDC454_15562</name>
</gene>
<dbReference type="SUPFAM" id="SSF55718">
    <property type="entry name" value="SCP-like"/>
    <property type="match status" value="1"/>
</dbReference>